<evidence type="ECO:0000259" key="3">
    <source>
        <dbReference type="SMART" id="SM00042"/>
    </source>
</evidence>
<dbReference type="AlphaFoldDB" id="A0AAV5WR13"/>
<evidence type="ECO:0000256" key="2">
    <source>
        <dbReference type="SAM" id="SignalP"/>
    </source>
</evidence>
<keyword evidence="1" id="KW-1015">Disulfide bond</keyword>
<keyword evidence="5" id="KW-1185">Reference proteome</keyword>
<dbReference type="Gene3D" id="2.60.120.290">
    <property type="entry name" value="Spermadhesin, CUB domain"/>
    <property type="match status" value="1"/>
</dbReference>
<accession>A0AAV5WR13</accession>
<evidence type="ECO:0000313" key="5">
    <source>
        <dbReference type="Proteomes" id="UP001432322"/>
    </source>
</evidence>
<organism evidence="4 5">
    <name type="scientific">Pristionchus fissidentatus</name>
    <dbReference type="NCBI Taxonomy" id="1538716"/>
    <lineage>
        <taxon>Eukaryota</taxon>
        <taxon>Metazoa</taxon>
        <taxon>Ecdysozoa</taxon>
        <taxon>Nematoda</taxon>
        <taxon>Chromadorea</taxon>
        <taxon>Rhabditida</taxon>
        <taxon>Rhabditina</taxon>
        <taxon>Diplogasteromorpha</taxon>
        <taxon>Diplogasteroidea</taxon>
        <taxon>Neodiplogasteridae</taxon>
        <taxon>Pristionchus</taxon>
    </lineage>
</organism>
<dbReference type="Proteomes" id="UP001432322">
    <property type="component" value="Unassembled WGS sequence"/>
</dbReference>
<dbReference type="EMBL" id="BTSY01000006">
    <property type="protein sequence ID" value="GMT32683.1"/>
    <property type="molecule type" value="Genomic_DNA"/>
</dbReference>
<dbReference type="SMART" id="SM00042">
    <property type="entry name" value="CUB"/>
    <property type="match status" value="1"/>
</dbReference>
<protein>
    <recommendedName>
        <fullName evidence="3">CUB domain-containing protein</fullName>
    </recommendedName>
</protein>
<proteinExistence type="predicted"/>
<evidence type="ECO:0000256" key="1">
    <source>
        <dbReference type="ARBA" id="ARBA00023157"/>
    </source>
</evidence>
<dbReference type="SUPFAM" id="SSF49854">
    <property type="entry name" value="Spermadhesin, CUB domain"/>
    <property type="match status" value="1"/>
</dbReference>
<dbReference type="InterPro" id="IPR035914">
    <property type="entry name" value="Sperma_CUB_dom_sf"/>
</dbReference>
<keyword evidence="2" id="KW-0732">Signal</keyword>
<feature type="signal peptide" evidence="2">
    <location>
        <begin position="1"/>
        <end position="17"/>
    </location>
</feature>
<sequence length="678" mass="77001">MRLHFFILIVIIDYGDAVHCVTNRTSQLRSASSESHFIVGEELDVEKCIFHSIQLRIEPPEEALRGNALWIKVNWEGDVVHRHDLEVYELVIRDGVEYRIPRHRKDQNLFVSARNSGFLVIIEGKGYESKEGLLVHFAYTASMPFPGNGPALNYSCPDSLVSLNGPGAIFRPILQHVKFHCAVQLNSTTNVIRLSKDFEDEDDHNIHTYYTRWRMEVTSMDDLLLFNSWVMKDDKWDVSMFKNSIVIMFESTRGGLNERSLPTHPTPNFFEAMPSCVCDFQTIFLNKTGDSADVSRTRYNNSESICFQITCSTTVYLDAAAGPNTRIQINRNDHHSKSAVKIIDGDFTLPKSIMPNMRKYVYNSAKAILTFESVDAIDYDKSSPVEELLTFTLIEVQPECICPSYSSSVVFEIAEKCSAIDCFALLEGNETFISYTLENPGMDLVNIVDPNGDHDLIYPGRVHIGMLPNEPFMIWFHHDNDKRELDYKTSKHTIYRGEPACKCNESDIMIEAGGEYEMISPFFNTSLSYCPDMNCTTTIKCPADAHIVFTINYLNIEDDRLNFYLESWGSESFMSYTQSGGAKDEVDTGETSLVVNFVSGLSETGHTGFNVTFRAIPVEIANSTGWGWWKFVPLIFIASILVTGFTQRHHILPLFQSYRNGDHLTFINPLSDNDDNFL</sequence>
<feature type="chain" id="PRO_5043809094" description="CUB domain-containing protein" evidence="2">
    <location>
        <begin position="18"/>
        <end position="678"/>
    </location>
</feature>
<feature type="domain" description="CUB" evidence="3">
    <location>
        <begin position="422"/>
        <end position="616"/>
    </location>
</feature>
<reference evidence="4" key="1">
    <citation type="submission" date="2023-10" db="EMBL/GenBank/DDBJ databases">
        <title>Genome assembly of Pristionchus species.</title>
        <authorList>
            <person name="Yoshida K."/>
            <person name="Sommer R.J."/>
        </authorList>
    </citation>
    <scope>NUCLEOTIDE SEQUENCE</scope>
    <source>
        <strain evidence="4">RS5133</strain>
    </source>
</reference>
<evidence type="ECO:0000313" key="4">
    <source>
        <dbReference type="EMBL" id="GMT32683.1"/>
    </source>
</evidence>
<comment type="caution">
    <text evidence="4">The sequence shown here is derived from an EMBL/GenBank/DDBJ whole genome shotgun (WGS) entry which is preliminary data.</text>
</comment>
<name>A0AAV5WR13_9BILA</name>
<gene>
    <name evidence="4" type="ORF">PFISCL1PPCAC_23980</name>
</gene>
<dbReference type="InterPro" id="IPR000859">
    <property type="entry name" value="CUB_dom"/>
</dbReference>